<feature type="compositionally biased region" description="Pro residues" evidence="1">
    <location>
        <begin position="61"/>
        <end position="75"/>
    </location>
</feature>
<evidence type="ECO:0000256" key="2">
    <source>
        <dbReference type="SAM" id="SignalP"/>
    </source>
</evidence>
<dbReference type="PROSITE" id="PS51257">
    <property type="entry name" value="PROKAR_LIPOPROTEIN"/>
    <property type="match status" value="1"/>
</dbReference>
<proteinExistence type="predicted"/>
<protein>
    <recommendedName>
        <fullName evidence="5">Lipoprotein</fullName>
    </recommendedName>
</protein>
<organism evidence="3 4">
    <name type="scientific">Paracidovorax wautersii</name>
    <dbReference type="NCBI Taxonomy" id="1177982"/>
    <lineage>
        <taxon>Bacteria</taxon>
        <taxon>Pseudomonadati</taxon>
        <taxon>Pseudomonadota</taxon>
        <taxon>Betaproteobacteria</taxon>
        <taxon>Burkholderiales</taxon>
        <taxon>Comamonadaceae</taxon>
        <taxon>Paracidovorax</taxon>
    </lineage>
</organism>
<reference evidence="3 4" key="1">
    <citation type="submission" date="2023-08" db="EMBL/GenBank/DDBJ databases">
        <title>Functional and genomic diversity of the sorghum phyllosphere microbiome.</title>
        <authorList>
            <person name="Shade A."/>
        </authorList>
    </citation>
    <scope>NUCLEOTIDE SEQUENCE [LARGE SCALE GENOMIC DNA]</scope>
    <source>
        <strain evidence="3 4">SORGH_AS_0335</strain>
    </source>
</reference>
<accession>A0ABU1II32</accession>
<evidence type="ECO:0000313" key="4">
    <source>
        <dbReference type="Proteomes" id="UP001267710"/>
    </source>
</evidence>
<feature type="region of interest" description="Disordered" evidence="1">
    <location>
        <begin position="61"/>
        <end position="157"/>
    </location>
</feature>
<dbReference type="Proteomes" id="UP001267710">
    <property type="component" value="Unassembled WGS sequence"/>
</dbReference>
<feature type="signal peptide" evidence="2">
    <location>
        <begin position="1"/>
        <end position="18"/>
    </location>
</feature>
<evidence type="ECO:0000256" key="1">
    <source>
        <dbReference type="SAM" id="MobiDB-lite"/>
    </source>
</evidence>
<sequence>MSSTALRLFAACTAAALAAGCVAVPGDPYYESGSYYPPTSSVTVYEQPGYVYSSPRVYPVPVPYPVYTPPPPPRPYGWQRDRDHWQNREGWRRDADRREADRREGERRREADRQRDQAERDRRDQAERDRRAQQDRGRGNAPAAPPAMIRTPRPEWR</sequence>
<gene>
    <name evidence="3" type="ORF">QE399_003937</name>
</gene>
<feature type="chain" id="PRO_5047100509" description="Lipoprotein" evidence="2">
    <location>
        <begin position="19"/>
        <end position="157"/>
    </location>
</feature>
<name>A0ABU1II32_9BURK</name>
<evidence type="ECO:0008006" key="5">
    <source>
        <dbReference type="Google" id="ProtNLM"/>
    </source>
</evidence>
<keyword evidence="4" id="KW-1185">Reference proteome</keyword>
<dbReference type="EMBL" id="JAVIZX010000001">
    <property type="protein sequence ID" value="MDR6216248.1"/>
    <property type="molecule type" value="Genomic_DNA"/>
</dbReference>
<dbReference type="RefSeq" id="WP_309831513.1">
    <property type="nucleotide sequence ID" value="NZ_JAVIZX010000001.1"/>
</dbReference>
<comment type="caution">
    <text evidence="3">The sequence shown here is derived from an EMBL/GenBank/DDBJ whole genome shotgun (WGS) entry which is preliminary data.</text>
</comment>
<evidence type="ECO:0000313" key="3">
    <source>
        <dbReference type="EMBL" id="MDR6216248.1"/>
    </source>
</evidence>
<keyword evidence="2" id="KW-0732">Signal</keyword>
<feature type="compositionally biased region" description="Basic and acidic residues" evidence="1">
    <location>
        <begin position="79"/>
        <end position="138"/>
    </location>
</feature>